<sequence length="194" mass="22600">MKEHYNFNPFAGVLDHEISHTIVPRFSVAEIASYIENNPSIAIEFLGKQGRGKTTHLIWLQQQLPHYPIFLLEKGAKVSEIIQHTANIVFVDSIHHLSFKERVQLFTTKKVVIYTTHYTRKISCLLVKKPMKTIRFKGIDTKILGKIIHNRLLLAQNETSMKQTTFSESELKKIIQKYGDNYRGIINKLYEKYQ</sequence>
<dbReference type="InterPro" id="IPR027417">
    <property type="entry name" value="P-loop_NTPase"/>
</dbReference>
<dbReference type="EMBL" id="ABIB01000009">
    <property type="protein sequence ID" value="EDP95332.1"/>
    <property type="molecule type" value="Genomic_DNA"/>
</dbReference>
<dbReference type="RefSeq" id="WP_007094495.1">
    <property type="nucleotide sequence ID" value="NZ_CP142125.1"/>
</dbReference>
<evidence type="ECO:0000313" key="2">
    <source>
        <dbReference type="Proteomes" id="UP000002945"/>
    </source>
</evidence>
<dbReference type="AlphaFoldDB" id="A9E486"/>
<dbReference type="HOGENOM" id="CLU_1400856_0_0_10"/>
<protein>
    <submittedName>
        <fullName evidence="1">Uncharacterized protein</fullName>
    </submittedName>
</protein>
<dbReference type="Proteomes" id="UP000002945">
    <property type="component" value="Unassembled WGS sequence"/>
</dbReference>
<comment type="caution">
    <text evidence="1">The sequence shown here is derived from an EMBL/GenBank/DDBJ whole genome shotgun (WGS) entry which is preliminary data.</text>
</comment>
<proteinExistence type="predicted"/>
<dbReference type="SUPFAM" id="SSF52540">
    <property type="entry name" value="P-loop containing nucleoside triphosphate hydrolases"/>
    <property type="match status" value="1"/>
</dbReference>
<dbReference type="eggNOG" id="ENOG5033Y7I">
    <property type="taxonomic scope" value="Bacteria"/>
</dbReference>
<keyword evidence="2" id="KW-1185">Reference proteome</keyword>
<evidence type="ECO:0000313" key="1">
    <source>
        <dbReference type="EMBL" id="EDP95332.1"/>
    </source>
</evidence>
<gene>
    <name evidence="1" type="ORF">KAOT1_09676</name>
</gene>
<accession>A9E486</accession>
<name>A9E486_9FLAO</name>
<dbReference type="OrthoDB" id="1190227at2"/>
<reference evidence="1 2" key="1">
    <citation type="journal article" date="2011" name="J. Bacteriol.">
        <title>Genome sequence of the algicidal bacterium Kordia algicida OT-1.</title>
        <authorList>
            <person name="Lee H.S."/>
            <person name="Kang S.G."/>
            <person name="Kwon K.K."/>
            <person name="Lee J.H."/>
            <person name="Kim S.J."/>
        </authorList>
    </citation>
    <scope>NUCLEOTIDE SEQUENCE [LARGE SCALE GENOMIC DNA]</scope>
    <source>
        <strain evidence="1 2">OT-1</strain>
    </source>
</reference>
<organism evidence="1 2">
    <name type="scientific">Kordia algicida OT-1</name>
    <dbReference type="NCBI Taxonomy" id="391587"/>
    <lineage>
        <taxon>Bacteria</taxon>
        <taxon>Pseudomonadati</taxon>
        <taxon>Bacteroidota</taxon>
        <taxon>Flavobacteriia</taxon>
        <taxon>Flavobacteriales</taxon>
        <taxon>Flavobacteriaceae</taxon>
        <taxon>Kordia</taxon>
    </lineage>
</organism>
<dbReference type="STRING" id="391587.KAOT1_09676"/>